<evidence type="ECO:0000313" key="4">
    <source>
        <dbReference type="Proteomes" id="UP001211044"/>
    </source>
</evidence>
<evidence type="ECO:0000256" key="1">
    <source>
        <dbReference type="SAM" id="MobiDB-lite"/>
    </source>
</evidence>
<dbReference type="EMBL" id="CP116394">
    <property type="protein sequence ID" value="WCE46125.1"/>
    <property type="molecule type" value="Genomic_DNA"/>
</dbReference>
<evidence type="ECO:0000256" key="2">
    <source>
        <dbReference type="SAM" id="Phobius"/>
    </source>
</evidence>
<feature type="transmembrane region" description="Helical" evidence="2">
    <location>
        <begin position="6"/>
        <end position="28"/>
    </location>
</feature>
<keyword evidence="2" id="KW-0812">Transmembrane</keyword>
<dbReference type="Proteomes" id="UP001211044">
    <property type="component" value="Chromosome"/>
</dbReference>
<organism evidence="3 4">
    <name type="scientific">Winkia neuii subsp. anitrata</name>
    <dbReference type="NCBI Taxonomy" id="29318"/>
    <lineage>
        <taxon>Bacteria</taxon>
        <taxon>Bacillati</taxon>
        <taxon>Actinomycetota</taxon>
        <taxon>Actinomycetes</taxon>
        <taxon>Actinomycetales</taxon>
        <taxon>Actinomycetaceae</taxon>
        <taxon>Winkia</taxon>
    </lineage>
</organism>
<feature type="region of interest" description="Disordered" evidence="1">
    <location>
        <begin position="72"/>
        <end position="97"/>
    </location>
</feature>
<reference evidence="3" key="1">
    <citation type="submission" date="2023-01" db="EMBL/GenBank/DDBJ databases">
        <title>Comparative Genomic Analysis of the Clinically-Derived Winkia Strain NY0527 Provides Evidence into the Taxonomic Reassignment of Winkia neuii and Characterizes Their Virulence Traits.</title>
        <authorList>
            <person name="Cai X."/>
            <person name="Peng Y."/>
            <person name="Li M."/>
            <person name="Qiu Y."/>
            <person name="Wang Y."/>
            <person name="Xu L."/>
            <person name="Hou Q."/>
        </authorList>
    </citation>
    <scope>NUCLEOTIDE SEQUENCE</scope>
    <source>
        <strain evidence="3">NY0527</strain>
    </source>
</reference>
<sequence length="126" mass="13691">MSSAQWQTVAGIFLALAIVLALIAAYLYRKLDIAQVRDSRNGKRMAEEISKLRKQRRGTWAVAAEEVTSLRPKPQQIQVHSVDEPAIDPDEDKTSLAGEGLVQEVDDEGVTSLASSGSTAVVGREE</sequence>
<evidence type="ECO:0000313" key="3">
    <source>
        <dbReference type="EMBL" id="WCE46125.1"/>
    </source>
</evidence>
<protein>
    <submittedName>
        <fullName evidence="3">Uncharacterized protein</fullName>
    </submittedName>
</protein>
<name>A0AB38XP73_9ACTO</name>
<accession>A0AB38XP73</accession>
<dbReference type="AlphaFoldDB" id="A0AB38XP73"/>
<dbReference type="RefSeq" id="WP_004807073.1">
    <property type="nucleotide sequence ID" value="NZ_CP116394.1"/>
</dbReference>
<keyword evidence="2" id="KW-0472">Membrane</keyword>
<proteinExistence type="predicted"/>
<gene>
    <name evidence="3" type="ORF">PIG85_00330</name>
</gene>
<feature type="region of interest" description="Disordered" evidence="1">
    <location>
        <begin position="107"/>
        <end position="126"/>
    </location>
</feature>
<keyword evidence="2" id="KW-1133">Transmembrane helix</keyword>
<dbReference type="KEGG" id="wne:PIG85_00330"/>